<dbReference type="STRING" id="2064.TR51_22935"/>
<proteinExistence type="predicted"/>
<dbReference type="InterPro" id="IPR025164">
    <property type="entry name" value="Toastrack_DUF4097"/>
</dbReference>
<protein>
    <recommendedName>
        <fullName evidence="1">DUF4097 domain-containing protein</fullName>
    </recommendedName>
</protein>
<feature type="domain" description="DUF4097" evidence="1">
    <location>
        <begin position="98"/>
        <end position="233"/>
    </location>
</feature>
<dbReference type="PATRIC" id="fig|2064.6.peg.4925"/>
<dbReference type="Pfam" id="PF13349">
    <property type="entry name" value="DUF4097"/>
    <property type="match status" value="1"/>
</dbReference>
<sequence>MGGVATTGAALVQQDTVRERSYFEAIDRLDIDSGPALVTVRAGGTDRVIVTERVGWSLRKPTVNEQIEGDTLSVSVDCLGASRLFGCAVVLEIQVPAATAVKSRSGSGRTEILDISGDTAAETGSGQIELSRVSGAIWAKSGSGQIIGTGLTSTETRAFSSSGQVTLQYDRPPTSVTARLASGNLVLQVPDDRSQYRIDLSNAGGDQVIDQSLPNSSSSRVLDVVTASGAVTINRMGDHH</sequence>
<reference evidence="2 3" key="1">
    <citation type="submission" date="2015-02" db="EMBL/GenBank/DDBJ databases">
        <title>Draft genome sequence of Kitasatospora griseola MF730-N6, a bafilomycin, terpentecin and satosporin producer.</title>
        <authorList>
            <person name="Arens J.C."/>
            <person name="Haltli B."/>
            <person name="Kerr R.G."/>
        </authorList>
    </citation>
    <scope>NUCLEOTIDE SEQUENCE [LARGE SCALE GENOMIC DNA]</scope>
    <source>
        <strain evidence="2 3">MF730-N6</strain>
    </source>
</reference>
<dbReference type="AlphaFoldDB" id="A0A0D0PHU3"/>
<dbReference type="Gene3D" id="2.160.20.120">
    <property type="match status" value="1"/>
</dbReference>
<dbReference type="EMBL" id="JXZB01000004">
    <property type="protein sequence ID" value="KIQ62049.1"/>
    <property type="molecule type" value="Genomic_DNA"/>
</dbReference>
<dbReference type="Proteomes" id="UP000032066">
    <property type="component" value="Unassembled WGS sequence"/>
</dbReference>
<keyword evidence="3" id="KW-1185">Reference proteome</keyword>
<organism evidence="2 3">
    <name type="scientific">Kitasatospora griseola</name>
    <name type="common">Streptomyces griseolosporeus</name>
    <dbReference type="NCBI Taxonomy" id="2064"/>
    <lineage>
        <taxon>Bacteria</taxon>
        <taxon>Bacillati</taxon>
        <taxon>Actinomycetota</taxon>
        <taxon>Actinomycetes</taxon>
        <taxon>Kitasatosporales</taxon>
        <taxon>Streptomycetaceae</taxon>
        <taxon>Kitasatospora</taxon>
    </lineage>
</organism>
<accession>A0A0D0PHU3</accession>
<evidence type="ECO:0000259" key="1">
    <source>
        <dbReference type="Pfam" id="PF13349"/>
    </source>
</evidence>
<evidence type="ECO:0000313" key="2">
    <source>
        <dbReference type="EMBL" id="KIQ62049.1"/>
    </source>
</evidence>
<evidence type="ECO:0000313" key="3">
    <source>
        <dbReference type="Proteomes" id="UP000032066"/>
    </source>
</evidence>
<name>A0A0D0PHU3_KITGR</name>
<comment type="caution">
    <text evidence="2">The sequence shown here is derived from an EMBL/GenBank/DDBJ whole genome shotgun (WGS) entry which is preliminary data.</text>
</comment>
<gene>
    <name evidence="2" type="ORF">TR51_22935</name>
</gene>